<dbReference type="EMBL" id="JAPDFL010000001">
    <property type="protein sequence ID" value="MCW1931448.1"/>
    <property type="molecule type" value="Genomic_DNA"/>
</dbReference>
<keyword evidence="3" id="KW-1185">Reference proteome</keyword>
<name>A0ABT3GV87_9RHOB</name>
<comment type="caution">
    <text evidence="2">The sequence shown here is derived from an EMBL/GenBank/DDBJ whole genome shotgun (WGS) entry which is preliminary data.</text>
</comment>
<accession>A0ABT3GV87</accession>
<sequence>MTLTFFLLLRARPEWLALPRDQRNALGAEVLAATGLAGLGPVRFFDAEAFGTQCSDVLMVETADLPGWSRAIDRLRDSALLSVPYFELVAIVPALEDGFRRYAPEAA</sequence>
<evidence type="ECO:0000256" key="1">
    <source>
        <dbReference type="ARBA" id="ARBA00006869"/>
    </source>
</evidence>
<dbReference type="RefSeq" id="WP_264504560.1">
    <property type="nucleotide sequence ID" value="NZ_JAPDFL010000001.1"/>
</dbReference>
<dbReference type="InterPro" id="IPR031409">
    <property type="entry name" value="Darcynin"/>
</dbReference>
<reference evidence="2 3" key="1">
    <citation type="submission" date="2022-10" db="EMBL/GenBank/DDBJ databases">
        <title>Pararhodobacter sp. nov., isolated from marine algae.</title>
        <authorList>
            <person name="Choi B.J."/>
            <person name="Kim J.M."/>
            <person name="Lee J.K."/>
            <person name="Choi D.G."/>
            <person name="Jeon C.O."/>
        </authorList>
    </citation>
    <scope>NUCLEOTIDE SEQUENCE [LARGE SCALE GENOMIC DNA]</scope>
    <source>
        <strain evidence="2 3">ZQ420</strain>
    </source>
</reference>
<dbReference type="Pfam" id="PF17074">
    <property type="entry name" value="Darcynin"/>
    <property type="match status" value="1"/>
</dbReference>
<dbReference type="Proteomes" id="UP001208938">
    <property type="component" value="Unassembled WGS sequence"/>
</dbReference>
<protein>
    <recommendedName>
        <fullName evidence="4">Darcynin 1</fullName>
    </recommendedName>
</protein>
<proteinExistence type="inferred from homology"/>
<organism evidence="2 3">
    <name type="scientific">Pararhodobacter zhoushanensis</name>
    <dbReference type="NCBI Taxonomy" id="2479545"/>
    <lineage>
        <taxon>Bacteria</taxon>
        <taxon>Pseudomonadati</taxon>
        <taxon>Pseudomonadota</taxon>
        <taxon>Alphaproteobacteria</taxon>
        <taxon>Rhodobacterales</taxon>
        <taxon>Paracoccaceae</taxon>
        <taxon>Pararhodobacter</taxon>
    </lineage>
</organism>
<gene>
    <name evidence="2" type="ORF">OKW52_04005</name>
</gene>
<evidence type="ECO:0008006" key="4">
    <source>
        <dbReference type="Google" id="ProtNLM"/>
    </source>
</evidence>
<comment type="similarity">
    <text evidence="1">Belongs to the darcynin family.</text>
</comment>
<evidence type="ECO:0000313" key="2">
    <source>
        <dbReference type="EMBL" id="MCW1931448.1"/>
    </source>
</evidence>
<evidence type="ECO:0000313" key="3">
    <source>
        <dbReference type="Proteomes" id="UP001208938"/>
    </source>
</evidence>